<dbReference type="InterPro" id="IPR057252">
    <property type="entry name" value="CoiA_C"/>
</dbReference>
<evidence type="ECO:0000259" key="1">
    <source>
        <dbReference type="Pfam" id="PF06054"/>
    </source>
</evidence>
<protein>
    <recommendedName>
        <fullName evidence="6">Competence protein CoiA</fullName>
    </recommendedName>
</protein>
<evidence type="ECO:0000313" key="5">
    <source>
        <dbReference type="Proteomes" id="UP000501747"/>
    </source>
</evidence>
<feature type="domain" description="Competence protein CoiA nuclease-like" evidence="1">
    <location>
        <begin position="66"/>
        <end position="211"/>
    </location>
</feature>
<dbReference type="InterPro" id="IPR021176">
    <property type="entry name" value="Competence-induced_CoiA"/>
</dbReference>
<keyword evidence="5" id="KW-1185">Reference proteome</keyword>
<gene>
    <name evidence="4" type="ORF">G7082_03240</name>
</gene>
<sequence>MLIAETSEGKRVNLSQLSREEITGLKKKKHYCPGCKSEIIVKNGTVIMPHFAHKKNSQCFFFSENESEEHLVGKKLIAANCEKYGIDYELEAFLPELQQRPDVLINRKIAVEFQCSPLSIARFKERTINYQAFGYQVLWILGTKLQWKDSCSSMQRQFVYLSKNIGFYVWELDISKKEIRNNYFLVSSIWKKFYQTQLFSLEKESVIDILQFPLKNHEEVSYEIASKVACEKRIHCWNQQLNQKSKSSLQLQEFFYQEGLNLRELPVEIMLPSFQSVLLKEQELIWRFQIYQRIQRDKKMSYQSLYRMLKQNFDKNYPLISDCQLIKYHLSLYLCFLLQNKLIIEKEGYYYPTNKKFTLKKTSQEFLGIPLKYGMINK</sequence>
<evidence type="ECO:0008006" key="6">
    <source>
        <dbReference type="Google" id="ProtNLM"/>
    </source>
</evidence>
<organism evidence="4 5">
    <name type="scientific">Vagococcus hydrophili</name>
    <dbReference type="NCBI Taxonomy" id="2714947"/>
    <lineage>
        <taxon>Bacteria</taxon>
        <taxon>Bacillati</taxon>
        <taxon>Bacillota</taxon>
        <taxon>Bacilli</taxon>
        <taxon>Lactobacillales</taxon>
        <taxon>Enterococcaceae</taxon>
        <taxon>Vagococcus</taxon>
    </lineage>
</organism>
<dbReference type="KEGG" id="vhy:G7082_03240"/>
<feature type="domain" description="Competence protein CoiA-like N-terminal" evidence="2">
    <location>
        <begin position="15"/>
        <end position="61"/>
    </location>
</feature>
<dbReference type="RefSeq" id="WP_166033791.1">
    <property type="nucleotide sequence ID" value="NZ_CP049887.1"/>
</dbReference>
<name>A0A6G8ARM2_9ENTE</name>
<dbReference type="PIRSF" id="PIRSF007487">
    <property type="entry name" value="Competence-induced_CoiA_bac"/>
    <property type="match status" value="1"/>
</dbReference>
<feature type="domain" description="Competence protein CoiA C-terminal" evidence="3">
    <location>
        <begin position="232"/>
        <end position="365"/>
    </location>
</feature>
<reference evidence="4 5" key="1">
    <citation type="submission" date="2020-03" db="EMBL/GenBank/DDBJ databases">
        <title>Vagococcus sp. nov., isolated from beetles.</title>
        <authorList>
            <person name="Hyun D.-W."/>
            <person name="Bae J.-W."/>
        </authorList>
    </citation>
    <scope>NUCLEOTIDE SEQUENCE [LARGE SCALE GENOMIC DNA]</scope>
    <source>
        <strain evidence="4 5">HDW17B</strain>
    </source>
</reference>
<evidence type="ECO:0000313" key="4">
    <source>
        <dbReference type="EMBL" id="QIL47619.1"/>
    </source>
</evidence>
<dbReference type="Pfam" id="PF25164">
    <property type="entry name" value="CoiA_N"/>
    <property type="match status" value="1"/>
</dbReference>
<dbReference type="InterPro" id="IPR010330">
    <property type="entry name" value="CoiA_nuc"/>
</dbReference>
<evidence type="ECO:0000259" key="2">
    <source>
        <dbReference type="Pfam" id="PF25164"/>
    </source>
</evidence>
<dbReference type="Pfam" id="PF25166">
    <property type="entry name" value="CoiA_C"/>
    <property type="match status" value="1"/>
</dbReference>
<dbReference type="EMBL" id="CP049887">
    <property type="protein sequence ID" value="QIL47619.1"/>
    <property type="molecule type" value="Genomic_DNA"/>
</dbReference>
<accession>A0A6G8ARM2</accession>
<evidence type="ECO:0000259" key="3">
    <source>
        <dbReference type="Pfam" id="PF25166"/>
    </source>
</evidence>
<dbReference type="AlphaFoldDB" id="A0A6G8ARM2"/>
<dbReference type="Proteomes" id="UP000501747">
    <property type="component" value="Chromosome"/>
</dbReference>
<dbReference type="InterPro" id="IPR057253">
    <property type="entry name" value="CoiA-like_N"/>
</dbReference>
<proteinExistence type="predicted"/>
<dbReference type="Pfam" id="PF06054">
    <property type="entry name" value="CoiA_nuc"/>
    <property type="match status" value="1"/>
</dbReference>